<dbReference type="PROSITE" id="PS51257">
    <property type="entry name" value="PROKAR_LIPOPROTEIN"/>
    <property type="match status" value="1"/>
</dbReference>
<dbReference type="OrthoDB" id="1163376at2"/>
<evidence type="ECO:0008006" key="4">
    <source>
        <dbReference type="Google" id="ProtNLM"/>
    </source>
</evidence>
<comment type="caution">
    <text evidence="2">The sequence shown here is derived from an EMBL/GenBank/DDBJ whole genome shotgun (WGS) entry which is preliminary data.</text>
</comment>
<feature type="signal peptide" evidence="1">
    <location>
        <begin position="1"/>
        <end position="18"/>
    </location>
</feature>
<keyword evidence="3" id="KW-1185">Reference proteome</keyword>
<sequence length="155" mass="17868">MRVVYSVLILCIVLTSCATSHKNTLNSMDIEDVRDRIAILKREIISKSDFQDAEFLLFNVNGFTQSRGTTIPGSSSWDYQVAIKVEPSEIKNWIVDFIKVDAKEYPIDWAINLIAHRSQNWQIKSKPQVYKRENSNTIAIVYQKEGILFKRIIGE</sequence>
<protein>
    <recommendedName>
        <fullName evidence="4">Lipoprotein</fullName>
    </recommendedName>
</protein>
<organism evidence="2 3">
    <name type="scientific">Aquimarina atlantica</name>
    <dbReference type="NCBI Taxonomy" id="1317122"/>
    <lineage>
        <taxon>Bacteria</taxon>
        <taxon>Pseudomonadati</taxon>
        <taxon>Bacteroidota</taxon>
        <taxon>Flavobacteriia</taxon>
        <taxon>Flavobacteriales</taxon>
        <taxon>Flavobacteriaceae</taxon>
        <taxon>Aquimarina</taxon>
    </lineage>
</organism>
<reference evidence="2 3" key="1">
    <citation type="submission" date="2014-04" db="EMBL/GenBank/DDBJ databases">
        <title>Aquimarina sp. 22II-S11-z7 Genome Sequencing.</title>
        <authorList>
            <person name="Lai Q."/>
        </authorList>
    </citation>
    <scope>NUCLEOTIDE SEQUENCE [LARGE SCALE GENOMIC DNA]</scope>
    <source>
        <strain evidence="2 3">22II-S11-z7</strain>
    </source>
</reference>
<dbReference type="EMBL" id="AQRA01000002">
    <property type="protein sequence ID" value="EZH75098.1"/>
    <property type="molecule type" value="Genomic_DNA"/>
</dbReference>
<evidence type="ECO:0000313" key="3">
    <source>
        <dbReference type="Proteomes" id="UP000023541"/>
    </source>
</evidence>
<evidence type="ECO:0000313" key="2">
    <source>
        <dbReference type="EMBL" id="EZH75098.1"/>
    </source>
</evidence>
<accession>A0A023BZN4</accession>
<dbReference type="eggNOG" id="ENOG5032JPQ">
    <property type="taxonomic scope" value="Bacteria"/>
</dbReference>
<dbReference type="RefSeq" id="WP_034240248.1">
    <property type="nucleotide sequence ID" value="NZ_AQRA01000002.1"/>
</dbReference>
<evidence type="ECO:0000256" key="1">
    <source>
        <dbReference type="SAM" id="SignalP"/>
    </source>
</evidence>
<dbReference type="Proteomes" id="UP000023541">
    <property type="component" value="Unassembled WGS sequence"/>
</dbReference>
<feature type="chain" id="PRO_5001517720" description="Lipoprotein" evidence="1">
    <location>
        <begin position="19"/>
        <end position="155"/>
    </location>
</feature>
<dbReference type="AlphaFoldDB" id="A0A023BZN4"/>
<name>A0A023BZN4_9FLAO</name>
<proteinExistence type="predicted"/>
<dbReference type="STRING" id="1317122.ATO12_10250"/>
<keyword evidence="1" id="KW-0732">Signal</keyword>
<gene>
    <name evidence="2" type="ORF">ATO12_10250</name>
</gene>